<dbReference type="AlphaFoldDB" id="A0A939JDK9"/>
<keyword evidence="1" id="KW-1133">Transmembrane helix</keyword>
<gene>
    <name evidence="2" type="ORF">J0695_09920</name>
</gene>
<dbReference type="Proteomes" id="UP000664167">
    <property type="component" value="Unassembled WGS sequence"/>
</dbReference>
<keyword evidence="1" id="KW-0812">Transmembrane</keyword>
<keyword evidence="1" id="KW-0472">Membrane</keyword>
<feature type="transmembrane region" description="Helical" evidence="1">
    <location>
        <begin position="73"/>
        <end position="91"/>
    </location>
</feature>
<accession>A0A939JDK9</accession>
<evidence type="ECO:0000256" key="1">
    <source>
        <dbReference type="SAM" id="Phobius"/>
    </source>
</evidence>
<feature type="transmembrane region" description="Helical" evidence="1">
    <location>
        <begin position="48"/>
        <end position="67"/>
    </location>
</feature>
<organism evidence="2 3">
    <name type="scientific">Streptomyces beijiangensis</name>
    <dbReference type="NCBI Taxonomy" id="163361"/>
    <lineage>
        <taxon>Bacteria</taxon>
        <taxon>Bacillati</taxon>
        <taxon>Actinomycetota</taxon>
        <taxon>Actinomycetes</taxon>
        <taxon>Kitasatosporales</taxon>
        <taxon>Streptomycetaceae</taxon>
        <taxon>Streptomyces</taxon>
    </lineage>
</organism>
<evidence type="ECO:0000313" key="3">
    <source>
        <dbReference type="Proteomes" id="UP000664167"/>
    </source>
</evidence>
<sequence>MFGIRVGLSVLLLLEVVPSAVVAVTRARVGLERLDQLTRTGVLEGRRLWLVSLLGVVHTLATVGIVAGLWVPAAGVAGAGAEVVVFGWVLSRQLAAGDRGRALGAYTLFLAMAVAVLAVDAVALGTR</sequence>
<keyword evidence="3" id="KW-1185">Reference proteome</keyword>
<evidence type="ECO:0000313" key="2">
    <source>
        <dbReference type="EMBL" id="MBO0512131.1"/>
    </source>
</evidence>
<protein>
    <submittedName>
        <fullName evidence="2">Uncharacterized protein</fullName>
    </submittedName>
</protein>
<reference evidence="2" key="1">
    <citation type="submission" date="2021-03" db="EMBL/GenBank/DDBJ databases">
        <title>Streptomyces poriferae sp. nov., a novel marine sponge-derived Actinobacteria species with anti-MRSA activity.</title>
        <authorList>
            <person name="Sandoval-Powers M."/>
            <person name="Kralova S."/>
            <person name="Nguyen G.-S."/>
            <person name="Fawwal D."/>
            <person name="Degnes K."/>
            <person name="Klinkenberg G."/>
            <person name="Sletta H."/>
            <person name="Wentzel A."/>
            <person name="Liles M.R."/>
        </authorList>
    </citation>
    <scope>NUCLEOTIDE SEQUENCE</scope>
    <source>
        <strain evidence="2">DSM 41794</strain>
    </source>
</reference>
<dbReference type="EMBL" id="JAFLRJ010000087">
    <property type="protein sequence ID" value="MBO0512131.1"/>
    <property type="molecule type" value="Genomic_DNA"/>
</dbReference>
<comment type="caution">
    <text evidence="2">The sequence shown here is derived from an EMBL/GenBank/DDBJ whole genome shotgun (WGS) entry which is preliminary data.</text>
</comment>
<feature type="transmembrane region" description="Helical" evidence="1">
    <location>
        <begin position="6"/>
        <end position="27"/>
    </location>
</feature>
<proteinExistence type="predicted"/>
<feature type="transmembrane region" description="Helical" evidence="1">
    <location>
        <begin position="103"/>
        <end position="124"/>
    </location>
</feature>
<dbReference type="RefSeq" id="WP_206961531.1">
    <property type="nucleotide sequence ID" value="NZ_BAAAJJ010000003.1"/>
</dbReference>
<name>A0A939JDK9_9ACTN</name>